<dbReference type="AlphaFoldDB" id="A0A8T5GF99"/>
<proteinExistence type="predicted"/>
<accession>A0A8T5GF99</accession>
<comment type="caution">
    <text evidence="13">The sequence shown here is derived from an EMBL/GenBank/DDBJ whole genome shotgun (WGS) entry which is preliminary data.</text>
</comment>
<evidence type="ECO:0000256" key="10">
    <source>
        <dbReference type="NCBIfam" id="TIGR01357"/>
    </source>
</evidence>
<dbReference type="PIRSF" id="PIRSF001455">
    <property type="entry name" value="DHQ_synth"/>
    <property type="match status" value="1"/>
</dbReference>
<keyword evidence="6" id="KW-0862">Zinc</keyword>
<evidence type="ECO:0000256" key="2">
    <source>
        <dbReference type="ARBA" id="ARBA00001941"/>
    </source>
</evidence>
<evidence type="ECO:0000256" key="4">
    <source>
        <dbReference type="ARBA" id="ARBA00022723"/>
    </source>
</evidence>
<name>A0A8T5GF99_9ARCH</name>
<dbReference type="GO" id="GO:0009073">
    <property type="term" value="P:aromatic amino acid family biosynthetic process"/>
    <property type="evidence" value="ECO:0007669"/>
    <property type="project" value="InterPro"/>
</dbReference>
<evidence type="ECO:0000256" key="7">
    <source>
        <dbReference type="ARBA" id="ARBA00023027"/>
    </source>
</evidence>
<dbReference type="GO" id="GO:0009423">
    <property type="term" value="P:chorismate biosynthetic process"/>
    <property type="evidence" value="ECO:0007669"/>
    <property type="project" value="UniProtKB-UniRule"/>
</dbReference>
<dbReference type="NCBIfam" id="TIGR01357">
    <property type="entry name" value="aroB"/>
    <property type="match status" value="1"/>
</dbReference>
<comment type="cofactor">
    <cofactor evidence="3">
        <name>Zn(2+)</name>
        <dbReference type="ChEBI" id="CHEBI:29105"/>
    </cofactor>
</comment>
<keyword evidence="4" id="KW-0479">Metal-binding</keyword>
<feature type="domain" description="3-dehydroquinate synthase N-terminal" evidence="11">
    <location>
        <begin position="70"/>
        <end position="180"/>
    </location>
</feature>
<feature type="domain" description="3-dehydroquinate synthase C-terminal" evidence="12">
    <location>
        <begin position="183"/>
        <end position="330"/>
    </location>
</feature>
<dbReference type="InterPro" id="IPR030960">
    <property type="entry name" value="DHQS/DOIS_N"/>
</dbReference>
<dbReference type="Gene3D" id="1.20.1090.10">
    <property type="entry name" value="Dehydroquinate synthase-like - alpha domain"/>
    <property type="match status" value="1"/>
</dbReference>
<keyword evidence="8 13" id="KW-0456">Lyase</keyword>
<dbReference type="InterPro" id="IPR016037">
    <property type="entry name" value="DHQ_synth_AroB"/>
</dbReference>
<gene>
    <name evidence="13" type="primary">aroB</name>
    <name evidence="13" type="ORF">HON47_01445</name>
</gene>
<dbReference type="Gene3D" id="3.40.50.1970">
    <property type="match status" value="1"/>
</dbReference>
<dbReference type="EMBL" id="JABJNZ010000021">
    <property type="protein sequence ID" value="MBT4870216.1"/>
    <property type="molecule type" value="Genomic_DNA"/>
</dbReference>
<dbReference type="InterPro" id="IPR050071">
    <property type="entry name" value="Dehydroquinate_synthase"/>
</dbReference>
<evidence type="ECO:0000313" key="14">
    <source>
        <dbReference type="Proteomes" id="UP000722459"/>
    </source>
</evidence>
<evidence type="ECO:0000256" key="9">
    <source>
        <dbReference type="ARBA" id="ARBA00023285"/>
    </source>
</evidence>
<comment type="cofactor">
    <cofactor evidence="2">
        <name>Co(2+)</name>
        <dbReference type="ChEBI" id="CHEBI:48828"/>
    </cofactor>
</comment>
<dbReference type="SUPFAM" id="SSF56796">
    <property type="entry name" value="Dehydroquinate synthase-like"/>
    <property type="match status" value="1"/>
</dbReference>
<dbReference type="Pfam" id="PF24621">
    <property type="entry name" value="DHQS_C"/>
    <property type="match status" value="1"/>
</dbReference>
<evidence type="ECO:0000256" key="3">
    <source>
        <dbReference type="ARBA" id="ARBA00001947"/>
    </source>
</evidence>
<dbReference type="PANTHER" id="PTHR43622:SF1">
    <property type="entry name" value="3-DEHYDROQUINATE SYNTHASE"/>
    <property type="match status" value="1"/>
</dbReference>
<dbReference type="Proteomes" id="UP000722459">
    <property type="component" value="Unassembled WGS sequence"/>
</dbReference>
<dbReference type="PANTHER" id="PTHR43622">
    <property type="entry name" value="3-DEHYDROQUINATE SYNTHASE"/>
    <property type="match status" value="1"/>
</dbReference>
<dbReference type="FunFam" id="3.40.50.1970:FF:000007">
    <property type="entry name" value="Pentafunctional AROM polypeptide"/>
    <property type="match status" value="1"/>
</dbReference>
<dbReference type="GO" id="GO:0000166">
    <property type="term" value="F:nucleotide binding"/>
    <property type="evidence" value="ECO:0007669"/>
    <property type="project" value="UniProtKB-KW"/>
</dbReference>
<dbReference type="GO" id="GO:0003856">
    <property type="term" value="F:3-dehydroquinate synthase activity"/>
    <property type="evidence" value="ECO:0007669"/>
    <property type="project" value="UniProtKB-UniRule"/>
</dbReference>
<dbReference type="InterPro" id="IPR056179">
    <property type="entry name" value="DHQS_C"/>
</dbReference>
<evidence type="ECO:0000256" key="1">
    <source>
        <dbReference type="ARBA" id="ARBA00001911"/>
    </source>
</evidence>
<dbReference type="InterPro" id="IPR030963">
    <property type="entry name" value="DHQ_synth_fam"/>
</dbReference>
<sequence length="373" mass="41714">MNQISFTLKNKDTTCDVFAGTNLYNEAIVYLKKMNKAKYVLITDSKVEKLHGETFLAKCIEAGLDIFMTSFQEGEKNKTRTIKEKLEDALFEQKCGRDAVVIALGGGVVGDMAGFVASTYMRGIPVVQIPTTTISIADSSYGGKTGLDVPAGKNLIGAFHQPIAVFMDTELLKTLDKRNYDSGLIEIIKHGIIKNKKFYEFLKENLETILSREEEKYDKIMAKVVMDNITIKREVVVEDQKESNLRKILNYGHTIGHAVEKLSNFDLLHGEAIAIGICAEAFLAYKNGICSEECFLEQKNIVESLGQETKIPEGISTNDIIELMKLDKKAREGMPEFSLVSEIGKYFETDGVIAKRFSLKVLAEVIDEYKKLE</sequence>
<dbReference type="Pfam" id="PF01761">
    <property type="entry name" value="DHQ_synthase"/>
    <property type="match status" value="1"/>
</dbReference>
<dbReference type="GO" id="GO:0046872">
    <property type="term" value="F:metal ion binding"/>
    <property type="evidence" value="ECO:0007669"/>
    <property type="project" value="UniProtKB-KW"/>
</dbReference>
<dbReference type="GO" id="GO:0005737">
    <property type="term" value="C:cytoplasm"/>
    <property type="evidence" value="ECO:0007669"/>
    <property type="project" value="InterPro"/>
</dbReference>
<evidence type="ECO:0000256" key="8">
    <source>
        <dbReference type="ARBA" id="ARBA00023239"/>
    </source>
</evidence>
<keyword evidence="7" id="KW-0520">NAD</keyword>
<dbReference type="CDD" id="cd08195">
    <property type="entry name" value="DHQS"/>
    <property type="match status" value="1"/>
</dbReference>
<reference evidence="13" key="1">
    <citation type="journal article" date="2021" name="ISME J.">
        <title>Mercury methylation by metabolically versatile and cosmopolitan marine bacteria.</title>
        <authorList>
            <person name="Lin H."/>
            <person name="Ascher D.B."/>
            <person name="Myung Y."/>
            <person name="Lamborg C.H."/>
            <person name="Hallam S.J."/>
            <person name="Gionfriddo C.M."/>
            <person name="Holt K.E."/>
            <person name="Moreau J.W."/>
        </authorList>
    </citation>
    <scope>NUCLEOTIDE SEQUENCE</scope>
    <source>
        <strain evidence="13">SI075_bin30</strain>
    </source>
</reference>
<organism evidence="13 14">
    <name type="scientific">Candidatus Iainarchaeum sp</name>
    <dbReference type="NCBI Taxonomy" id="3101447"/>
    <lineage>
        <taxon>Archaea</taxon>
        <taxon>Candidatus Iainarchaeota</taxon>
        <taxon>Candidatus Iainarchaeia</taxon>
        <taxon>Candidatus Iainarchaeales</taxon>
        <taxon>Candidatus Iainarchaeaceae</taxon>
        <taxon>Candidatus Iainarchaeum</taxon>
    </lineage>
</organism>
<evidence type="ECO:0000313" key="13">
    <source>
        <dbReference type="EMBL" id="MBT4870216.1"/>
    </source>
</evidence>
<keyword evidence="9" id="KW-0170">Cobalt</keyword>
<evidence type="ECO:0000256" key="5">
    <source>
        <dbReference type="ARBA" id="ARBA00022741"/>
    </source>
</evidence>
<evidence type="ECO:0000259" key="12">
    <source>
        <dbReference type="Pfam" id="PF24621"/>
    </source>
</evidence>
<protein>
    <recommendedName>
        <fullName evidence="10">3-dehydroquinate synthase</fullName>
        <ecNumber evidence="10">4.2.3.4</ecNumber>
    </recommendedName>
</protein>
<keyword evidence="5" id="KW-0547">Nucleotide-binding</keyword>
<evidence type="ECO:0000256" key="6">
    <source>
        <dbReference type="ARBA" id="ARBA00022833"/>
    </source>
</evidence>
<dbReference type="EC" id="4.2.3.4" evidence="10"/>
<comment type="cofactor">
    <cofactor evidence="1">
        <name>NAD(+)</name>
        <dbReference type="ChEBI" id="CHEBI:57540"/>
    </cofactor>
</comment>
<evidence type="ECO:0000259" key="11">
    <source>
        <dbReference type="Pfam" id="PF01761"/>
    </source>
</evidence>